<dbReference type="AlphaFoldDB" id="A0A8S0WIK4"/>
<name>A0A8S0WIK4_9FIRM</name>
<protein>
    <submittedName>
        <fullName evidence="2">Uncharacterized protein</fullName>
    </submittedName>
</protein>
<reference evidence="3" key="1">
    <citation type="submission" date="2014-11" db="EMBL/GenBank/DDBJ databases">
        <authorList>
            <person name="Hornung B.V."/>
        </authorList>
    </citation>
    <scope>NUCLEOTIDE SEQUENCE</scope>
    <source>
        <strain evidence="3">INE</strain>
    </source>
</reference>
<dbReference type="Proteomes" id="UP001071230">
    <property type="component" value="Unassembled WGS sequence"/>
</dbReference>
<sequence length="49" mass="5185">MDRTDSKSMLPGATPGLPAIKSGDYYEMIYSTVSSLGSGGNDGQRNQTE</sequence>
<evidence type="ECO:0000313" key="4">
    <source>
        <dbReference type="Proteomes" id="UP001071230"/>
    </source>
</evidence>
<dbReference type="EMBL" id="LR746496">
    <property type="protein sequence ID" value="CAA7603422.1"/>
    <property type="molecule type" value="Genomic_DNA"/>
</dbReference>
<feature type="region of interest" description="Disordered" evidence="1">
    <location>
        <begin position="1"/>
        <end position="20"/>
    </location>
</feature>
<evidence type="ECO:0000256" key="1">
    <source>
        <dbReference type="SAM" id="MobiDB-lite"/>
    </source>
</evidence>
<gene>
    <name evidence="3" type="ORF">DEACI_1621</name>
    <name evidence="2" type="ORF">DEACI_4245</name>
</gene>
<dbReference type="EMBL" id="CDGJ01000040">
    <property type="protein sequence ID" value="CEJ07163.1"/>
    <property type="molecule type" value="Genomic_DNA"/>
</dbReference>
<dbReference type="KEGG" id="aacx:DEACI_4245"/>
<evidence type="ECO:0000313" key="3">
    <source>
        <dbReference type="EMBL" id="CEJ07163.1"/>
    </source>
</evidence>
<keyword evidence="4" id="KW-1185">Reference proteome</keyword>
<evidence type="ECO:0000313" key="2">
    <source>
        <dbReference type="EMBL" id="CAA7603422.1"/>
    </source>
</evidence>
<organism evidence="2">
    <name type="scientific">Acididesulfobacillus acetoxydans</name>
    <dbReference type="NCBI Taxonomy" id="1561005"/>
    <lineage>
        <taxon>Bacteria</taxon>
        <taxon>Bacillati</taxon>
        <taxon>Bacillota</taxon>
        <taxon>Clostridia</taxon>
        <taxon>Eubacteriales</taxon>
        <taxon>Peptococcaceae</taxon>
        <taxon>Acididesulfobacillus</taxon>
    </lineage>
</organism>
<proteinExistence type="predicted"/>
<accession>A0A8S0WIK4</accession>
<reference evidence="2" key="2">
    <citation type="submission" date="2020-01" db="EMBL/GenBank/DDBJ databases">
        <authorList>
            <person name="Hornung B."/>
        </authorList>
    </citation>
    <scope>NUCLEOTIDE SEQUENCE</scope>
    <source>
        <strain evidence="2">PacBioINE</strain>
    </source>
</reference>
<dbReference type="Proteomes" id="UP000836597">
    <property type="component" value="Chromosome"/>
</dbReference>